<comment type="similarity">
    <text evidence="1">Belongs to the peptidase C40 family.</text>
</comment>
<dbReference type="SUPFAM" id="SSF54001">
    <property type="entry name" value="Cysteine proteinases"/>
    <property type="match status" value="1"/>
</dbReference>
<protein>
    <submittedName>
        <fullName evidence="6">NLP/P60 hydrolase</fullName>
    </submittedName>
</protein>
<sequence>MSDRRRLRFNGRVAHDSLRGQVDAARFTQGDPCAVATPRATIFASVEGGARDRELVLGEGFTVLDWCGPMAFGFAARDGHVGWVEAAALWPDAPAPTHRVCARHSYAKTQPELKTRDEAIWLSHGARVTVTEERGRWSGIATPGRNGPGVLWLPSAHLAPIDSTETDPVAVATLYLGTPYLWGGNSSFGIDCSGLVQAALLACGRTCPGDSDQQKAELGHTLPEGSPAHRGDLLFWPGHVALVADGETLLHANAHHMAVAQEPITATINRIAAQGDGPVTAHKRL</sequence>
<dbReference type="PANTHER" id="PTHR47359:SF3">
    <property type="entry name" value="NLP_P60 DOMAIN-CONTAINING PROTEIN-RELATED"/>
    <property type="match status" value="1"/>
</dbReference>
<dbReference type="EMBL" id="SMFP01000007">
    <property type="protein sequence ID" value="TDE37464.1"/>
    <property type="molecule type" value="Genomic_DNA"/>
</dbReference>
<keyword evidence="4" id="KW-0788">Thiol protease</keyword>
<dbReference type="Proteomes" id="UP000294662">
    <property type="component" value="Unassembled WGS sequence"/>
</dbReference>
<organism evidence="6 7">
    <name type="scientific">Antarcticimicrobium sediminis</name>
    <dbReference type="NCBI Taxonomy" id="2546227"/>
    <lineage>
        <taxon>Bacteria</taxon>
        <taxon>Pseudomonadati</taxon>
        <taxon>Pseudomonadota</taxon>
        <taxon>Alphaproteobacteria</taxon>
        <taxon>Rhodobacterales</taxon>
        <taxon>Paracoccaceae</taxon>
        <taxon>Antarcticimicrobium</taxon>
    </lineage>
</organism>
<dbReference type="InterPro" id="IPR051794">
    <property type="entry name" value="PG_Endopeptidase_C40"/>
</dbReference>
<dbReference type="InterPro" id="IPR041382">
    <property type="entry name" value="SH3_16"/>
</dbReference>
<name>A0A4R5ERU2_9RHOB</name>
<gene>
    <name evidence="6" type="ORF">E1B25_12125</name>
</gene>
<comment type="caution">
    <text evidence="6">The sequence shown here is derived from an EMBL/GenBank/DDBJ whole genome shotgun (WGS) entry which is preliminary data.</text>
</comment>
<dbReference type="Gene3D" id="3.90.1720.10">
    <property type="entry name" value="endopeptidase domain like (from Nostoc punctiforme)"/>
    <property type="match status" value="1"/>
</dbReference>
<evidence type="ECO:0000259" key="5">
    <source>
        <dbReference type="PROSITE" id="PS51935"/>
    </source>
</evidence>
<evidence type="ECO:0000313" key="7">
    <source>
        <dbReference type="Proteomes" id="UP000294662"/>
    </source>
</evidence>
<keyword evidence="7" id="KW-1185">Reference proteome</keyword>
<keyword evidence="3 6" id="KW-0378">Hydrolase</keyword>
<accession>A0A4R5ERU2</accession>
<feature type="domain" description="NlpC/P60" evidence="5">
    <location>
        <begin position="162"/>
        <end position="285"/>
    </location>
</feature>
<dbReference type="PROSITE" id="PS51935">
    <property type="entry name" value="NLPC_P60"/>
    <property type="match status" value="1"/>
</dbReference>
<dbReference type="OrthoDB" id="9813368at2"/>
<evidence type="ECO:0000256" key="4">
    <source>
        <dbReference type="ARBA" id="ARBA00022807"/>
    </source>
</evidence>
<dbReference type="InterPro" id="IPR038765">
    <property type="entry name" value="Papain-like_cys_pep_sf"/>
</dbReference>
<dbReference type="GO" id="GO:0006508">
    <property type="term" value="P:proteolysis"/>
    <property type="evidence" value="ECO:0007669"/>
    <property type="project" value="UniProtKB-KW"/>
</dbReference>
<dbReference type="PANTHER" id="PTHR47359">
    <property type="entry name" value="PEPTIDOGLYCAN DL-ENDOPEPTIDASE CWLO"/>
    <property type="match status" value="1"/>
</dbReference>
<dbReference type="InterPro" id="IPR000064">
    <property type="entry name" value="NLP_P60_dom"/>
</dbReference>
<evidence type="ECO:0000313" key="6">
    <source>
        <dbReference type="EMBL" id="TDE37464.1"/>
    </source>
</evidence>
<dbReference type="RefSeq" id="WP_132829601.1">
    <property type="nucleotide sequence ID" value="NZ_SMFP01000007.1"/>
</dbReference>
<dbReference type="Pfam" id="PF18348">
    <property type="entry name" value="SH3_16"/>
    <property type="match status" value="1"/>
</dbReference>
<proteinExistence type="inferred from homology"/>
<dbReference type="AlphaFoldDB" id="A0A4R5ERU2"/>
<evidence type="ECO:0000256" key="3">
    <source>
        <dbReference type="ARBA" id="ARBA00022801"/>
    </source>
</evidence>
<reference evidence="6 7" key="1">
    <citation type="submission" date="2019-03" db="EMBL/GenBank/DDBJ databases">
        <authorList>
            <person name="Zhang S."/>
        </authorList>
    </citation>
    <scope>NUCLEOTIDE SEQUENCE [LARGE SCALE GENOMIC DNA]</scope>
    <source>
        <strain evidence="6 7">S4J41</strain>
    </source>
</reference>
<evidence type="ECO:0000256" key="1">
    <source>
        <dbReference type="ARBA" id="ARBA00007074"/>
    </source>
</evidence>
<evidence type="ECO:0000256" key="2">
    <source>
        <dbReference type="ARBA" id="ARBA00022670"/>
    </source>
</evidence>
<dbReference type="Pfam" id="PF00877">
    <property type="entry name" value="NLPC_P60"/>
    <property type="match status" value="1"/>
</dbReference>
<dbReference type="GO" id="GO:0008234">
    <property type="term" value="F:cysteine-type peptidase activity"/>
    <property type="evidence" value="ECO:0007669"/>
    <property type="project" value="UniProtKB-KW"/>
</dbReference>
<keyword evidence="2" id="KW-0645">Protease</keyword>